<feature type="transmembrane region" description="Helical" evidence="2">
    <location>
        <begin position="20"/>
        <end position="37"/>
    </location>
</feature>
<dbReference type="GO" id="GO:0009190">
    <property type="term" value="P:cyclic nucleotide biosynthetic process"/>
    <property type="evidence" value="ECO:0007669"/>
    <property type="project" value="InterPro"/>
</dbReference>
<organism evidence="4 5">
    <name type="scientific">Tumebacillus flagellatus</name>
    <dbReference type="NCBI Taxonomy" id="1157490"/>
    <lineage>
        <taxon>Bacteria</taxon>
        <taxon>Bacillati</taxon>
        <taxon>Bacillota</taxon>
        <taxon>Bacilli</taxon>
        <taxon>Bacillales</taxon>
        <taxon>Alicyclobacillaceae</taxon>
        <taxon>Tumebacillus</taxon>
    </lineage>
</organism>
<dbReference type="GO" id="GO:0035556">
    <property type="term" value="P:intracellular signal transduction"/>
    <property type="evidence" value="ECO:0007669"/>
    <property type="project" value="InterPro"/>
</dbReference>
<evidence type="ECO:0000313" key="5">
    <source>
        <dbReference type="Proteomes" id="UP000027931"/>
    </source>
</evidence>
<evidence type="ECO:0000256" key="1">
    <source>
        <dbReference type="ARBA" id="ARBA00005381"/>
    </source>
</evidence>
<evidence type="ECO:0000313" key="4">
    <source>
        <dbReference type="EMBL" id="KEO81518.1"/>
    </source>
</evidence>
<feature type="transmembrane region" description="Helical" evidence="2">
    <location>
        <begin position="118"/>
        <end position="139"/>
    </location>
</feature>
<dbReference type="AlphaFoldDB" id="A0A074LNV4"/>
<dbReference type="PANTHER" id="PTHR43081:SF1">
    <property type="entry name" value="ADENYLATE CYCLASE, TERMINAL-DIFFERENTIATION SPECIFIC"/>
    <property type="match status" value="1"/>
</dbReference>
<evidence type="ECO:0000259" key="3">
    <source>
        <dbReference type="PROSITE" id="PS50125"/>
    </source>
</evidence>
<reference evidence="4 5" key="1">
    <citation type="journal article" date="2013" name="Int. J. Syst. Evol. Microbiol.">
        <title>Tumebacillus flagellatus sp. nov., an alpha-amylase/pullulanase-producing bacterium isolated from cassava wastewater.</title>
        <authorList>
            <person name="Wang Q."/>
            <person name="Xie N."/>
            <person name="Qin Y."/>
            <person name="Shen N."/>
            <person name="Zhu J."/>
            <person name="Mi H."/>
            <person name="Huang R."/>
        </authorList>
    </citation>
    <scope>NUCLEOTIDE SEQUENCE [LARGE SCALE GENOMIC DNA]</scope>
    <source>
        <strain evidence="4 5">GST4</strain>
    </source>
</reference>
<dbReference type="Pfam" id="PF00211">
    <property type="entry name" value="Guanylate_cyc"/>
    <property type="match status" value="1"/>
</dbReference>
<dbReference type="InterPro" id="IPR001054">
    <property type="entry name" value="A/G_cyclase"/>
</dbReference>
<keyword evidence="5" id="KW-1185">Reference proteome</keyword>
<dbReference type="STRING" id="1157490.EL26_20165"/>
<dbReference type="Proteomes" id="UP000027931">
    <property type="component" value="Unassembled WGS sequence"/>
</dbReference>
<dbReference type="GO" id="GO:0004016">
    <property type="term" value="F:adenylate cyclase activity"/>
    <property type="evidence" value="ECO:0007669"/>
    <property type="project" value="UniProtKB-ARBA"/>
</dbReference>
<keyword evidence="2" id="KW-1133">Transmembrane helix</keyword>
<gene>
    <name evidence="4" type="ORF">EL26_20165</name>
</gene>
<proteinExistence type="inferred from homology"/>
<dbReference type="SUPFAM" id="SSF55073">
    <property type="entry name" value="Nucleotide cyclase"/>
    <property type="match status" value="1"/>
</dbReference>
<dbReference type="InterPro" id="IPR050697">
    <property type="entry name" value="Adenylyl/Guanylyl_Cyclase_3/4"/>
</dbReference>
<comment type="caution">
    <text evidence="4">The sequence shown here is derived from an EMBL/GenBank/DDBJ whole genome shotgun (WGS) entry which is preliminary data.</text>
</comment>
<dbReference type="CDD" id="cd07302">
    <property type="entry name" value="CHD"/>
    <property type="match status" value="1"/>
</dbReference>
<dbReference type="eggNOG" id="COG2114">
    <property type="taxonomic scope" value="Bacteria"/>
</dbReference>
<dbReference type="OrthoDB" id="9806704at2"/>
<keyword evidence="2" id="KW-0812">Transmembrane</keyword>
<sequence>MKVNNSFRNRELWKRDLRLMLVSGFFGVMVGVMNSFLHEDILIWNALTGALTGMVTSLCITSVELHVFARYLRRTRFLVAVFIRTVYYTVTVTFWLTMSYGFEQFLKSHHFQIEIDRSFYVMALLILVVAFLLNVYVMLNRLLGRRVLGYFLTGKYHRPVEEERVFMFLDIQGSTQIAEQLGDLRYQDFLNDFFYDITGSILRSHGEIYKYVGDAVIVSWPVKLGVKQGNCLKCCKSIYEVFQHVEGRYQQKYGLVPKYRIGLHGGPVVAAEIGDNKREIAFLGDTVNTAARLQEECKVQGVECLISGDLFQRIHAQPDGRWFQWARIGDVKLRGKEQDTELIRVWF</sequence>
<evidence type="ECO:0000256" key="2">
    <source>
        <dbReference type="SAM" id="Phobius"/>
    </source>
</evidence>
<dbReference type="EMBL" id="JMIR01000036">
    <property type="protein sequence ID" value="KEO81518.1"/>
    <property type="molecule type" value="Genomic_DNA"/>
</dbReference>
<dbReference type="PROSITE" id="PS50125">
    <property type="entry name" value="GUANYLATE_CYCLASE_2"/>
    <property type="match status" value="1"/>
</dbReference>
<dbReference type="SMART" id="SM00044">
    <property type="entry name" value="CYCc"/>
    <property type="match status" value="1"/>
</dbReference>
<name>A0A074LNV4_9BACL</name>
<dbReference type="Gene3D" id="3.30.70.1230">
    <property type="entry name" value="Nucleotide cyclase"/>
    <property type="match status" value="1"/>
</dbReference>
<protein>
    <recommendedName>
        <fullName evidence="3">Guanylate cyclase domain-containing protein</fullName>
    </recommendedName>
</protein>
<comment type="similarity">
    <text evidence="1">Belongs to the adenylyl cyclase class-3 family.</text>
</comment>
<feature type="transmembrane region" description="Helical" evidence="2">
    <location>
        <begin position="77"/>
        <end position="98"/>
    </location>
</feature>
<keyword evidence="2" id="KW-0472">Membrane</keyword>
<accession>A0A074LNV4</accession>
<dbReference type="PANTHER" id="PTHR43081">
    <property type="entry name" value="ADENYLATE CYCLASE, TERMINAL-DIFFERENTIATION SPECIFIC-RELATED"/>
    <property type="match status" value="1"/>
</dbReference>
<feature type="domain" description="Guanylate cyclase" evidence="3">
    <location>
        <begin position="165"/>
        <end position="294"/>
    </location>
</feature>
<dbReference type="InterPro" id="IPR029787">
    <property type="entry name" value="Nucleotide_cyclase"/>
</dbReference>
<feature type="transmembrane region" description="Helical" evidence="2">
    <location>
        <begin position="43"/>
        <end position="65"/>
    </location>
</feature>